<comment type="caution">
    <text evidence="3">The sequence shown here is derived from an EMBL/GenBank/DDBJ whole genome shotgun (WGS) entry which is preliminary data.</text>
</comment>
<name>A0A9J5W9H7_SOLCO</name>
<sequence length="178" mass="20771">MIPPTTPLRVKAYALLITGINNKTLVPYRLWNLKMLQTTVSKFILNLKNPNYKKIVESSLVNIKFYIDSLNLCTDLMVWKADNIDKFVPQHEHTIRTDVELGNPLDVSSWFQIKHVVGYNYKLVFCLDIKCHNIGTVRQNCYNHFVILENPVVFNFKLYPHYGKAQEYLSLSYVICMP</sequence>
<evidence type="ECO:0000256" key="1">
    <source>
        <dbReference type="ARBA" id="ARBA00005440"/>
    </source>
</evidence>
<dbReference type="EMBL" id="JACXVP010000012">
    <property type="protein sequence ID" value="KAG5572210.1"/>
    <property type="molecule type" value="Genomic_DNA"/>
</dbReference>
<dbReference type="Pfam" id="PF00197">
    <property type="entry name" value="Kunitz_legume"/>
    <property type="match status" value="1"/>
</dbReference>
<dbReference type="InterPro" id="IPR011065">
    <property type="entry name" value="Kunitz_inhibitor_STI-like_sf"/>
</dbReference>
<comment type="similarity">
    <text evidence="1">Belongs to the protease inhibitor I3 (leguminous Kunitz-type inhibitor) family.</text>
</comment>
<proteinExistence type="inferred from homology"/>
<organism evidence="3 4">
    <name type="scientific">Solanum commersonii</name>
    <name type="common">Commerson's wild potato</name>
    <name type="synonym">Commerson's nightshade</name>
    <dbReference type="NCBI Taxonomy" id="4109"/>
    <lineage>
        <taxon>Eukaryota</taxon>
        <taxon>Viridiplantae</taxon>
        <taxon>Streptophyta</taxon>
        <taxon>Embryophyta</taxon>
        <taxon>Tracheophyta</taxon>
        <taxon>Spermatophyta</taxon>
        <taxon>Magnoliopsida</taxon>
        <taxon>eudicotyledons</taxon>
        <taxon>Gunneridae</taxon>
        <taxon>Pentapetalae</taxon>
        <taxon>asterids</taxon>
        <taxon>lamiids</taxon>
        <taxon>Solanales</taxon>
        <taxon>Solanaceae</taxon>
        <taxon>Solanoideae</taxon>
        <taxon>Solaneae</taxon>
        <taxon>Solanum</taxon>
    </lineage>
</organism>
<evidence type="ECO:0000256" key="2">
    <source>
        <dbReference type="ARBA" id="ARBA00022690"/>
    </source>
</evidence>
<dbReference type="Proteomes" id="UP000824120">
    <property type="component" value="Chromosome 12"/>
</dbReference>
<dbReference type="PANTHER" id="PTHR33107:SF39">
    <property type="entry name" value="KUNITZ-TYPE SERINE PROTEASE INHIBITOR DRTI-LIKE"/>
    <property type="match status" value="1"/>
</dbReference>
<dbReference type="PANTHER" id="PTHR33107">
    <property type="entry name" value="KUNITZ TRYPSIN INHIBITOR 2"/>
    <property type="match status" value="1"/>
</dbReference>
<dbReference type="Gene3D" id="2.80.10.50">
    <property type="match status" value="1"/>
</dbReference>
<dbReference type="SUPFAM" id="SSF50386">
    <property type="entry name" value="STI-like"/>
    <property type="match status" value="1"/>
</dbReference>
<keyword evidence="4" id="KW-1185">Reference proteome</keyword>
<reference evidence="3 4" key="1">
    <citation type="submission" date="2020-09" db="EMBL/GenBank/DDBJ databases">
        <title>De no assembly of potato wild relative species, Solanum commersonii.</title>
        <authorList>
            <person name="Cho K."/>
        </authorList>
    </citation>
    <scope>NUCLEOTIDE SEQUENCE [LARGE SCALE GENOMIC DNA]</scope>
    <source>
        <strain evidence="3">LZ3.2</strain>
        <tissue evidence="3">Leaf</tissue>
    </source>
</reference>
<evidence type="ECO:0000313" key="4">
    <source>
        <dbReference type="Proteomes" id="UP000824120"/>
    </source>
</evidence>
<evidence type="ECO:0000313" key="3">
    <source>
        <dbReference type="EMBL" id="KAG5572210.1"/>
    </source>
</evidence>
<gene>
    <name evidence="3" type="ORF">H5410_061976</name>
</gene>
<dbReference type="InterPro" id="IPR002160">
    <property type="entry name" value="Prot_inh_Kunz-lg"/>
</dbReference>
<accession>A0A9J5W9H7</accession>
<protein>
    <submittedName>
        <fullName evidence="3">Uncharacterized protein</fullName>
    </submittedName>
</protein>
<dbReference type="AlphaFoldDB" id="A0A9J5W9H7"/>
<keyword evidence="2" id="KW-0646">Protease inhibitor</keyword>
<dbReference type="SMART" id="SM00452">
    <property type="entry name" value="STI"/>
    <property type="match status" value="1"/>
</dbReference>
<dbReference type="GO" id="GO:0004866">
    <property type="term" value="F:endopeptidase inhibitor activity"/>
    <property type="evidence" value="ECO:0007669"/>
    <property type="project" value="InterPro"/>
</dbReference>